<dbReference type="Pfam" id="PF07973">
    <property type="entry name" value="tRNA_SAD"/>
    <property type="match status" value="1"/>
</dbReference>
<dbReference type="GO" id="GO:0004812">
    <property type="term" value="F:aminoacyl-tRNA ligase activity"/>
    <property type="evidence" value="ECO:0007669"/>
    <property type="project" value="InterPro"/>
</dbReference>
<dbReference type="SUPFAM" id="SSF50447">
    <property type="entry name" value="Translation proteins"/>
    <property type="match status" value="1"/>
</dbReference>
<name>A0A7S4N7U1_9STRA</name>
<evidence type="ECO:0000256" key="3">
    <source>
        <dbReference type="ARBA" id="ARBA00008429"/>
    </source>
</evidence>
<dbReference type="SMART" id="SM00863">
    <property type="entry name" value="tRNA_SAD"/>
    <property type="match status" value="1"/>
</dbReference>
<dbReference type="PANTHER" id="PTHR43462">
    <property type="entry name" value="ALANYL-TRNA EDITING PROTEIN"/>
    <property type="match status" value="1"/>
</dbReference>
<reference evidence="5" key="1">
    <citation type="submission" date="2021-01" db="EMBL/GenBank/DDBJ databases">
        <authorList>
            <person name="Corre E."/>
            <person name="Pelletier E."/>
            <person name="Niang G."/>
            <person name="Scheremetjew M."/>
            <person name="Finn R."/>
            <person name="Kale V."/>
            <person name="Holt S."/>
            <person name="Cochrane G."/>
            <person name="Meng A."/>
            <person name="Brown T."/>
            <person name="Cohen L."/>
        </authorList>
    </citation>
    <scope>NUCLEOTIDE SEQUENCE</scope>
    <source>
        <strain evidence="5">Isolate 1302-5</strain>
    </source>
</reference>
<organism evidence="5">
    <name type="scientific">Odontella aurita</name>
    <dbReference type="NCBI Taxonomy" id="265563"/>
    <lineage>
        <taxon>Eukaryota</taxon>
        <taxon>Sar</taxon>
        <taxon>Stramenopiles</taxon>
        <taxon>Ochrophyta</taxon>
        <taxon>Bacillariophyta</taxon>
        <taxon>Mediophyceae</taxon>
        <taxon>Biddulphiophycidae</taxon>
        <taxon>Eupodiscales</taxon>
        <taxon>Odontellaceae</taxon>
        <taxon>Odontella</taxon>
    </lineage>
</organism>
<dbReference type="EMBL" id="HBKQ01045543">
    <property type="protein sequence ID" value="CAE2269944.1"/>
    <property type="molecule type" value="Transcribed_RNA"/>
</dbReference>
<comment type="cofactor">
    <cofactor evidence="1">
        <name>Zn(2+)</name>
        <dbReference type="ChEBI" id="CHEBI:29105"/>
    </cofactor>
</comment>
<gene>
    <name evidence="5" type="ORF">OAUR00152_LOCUS31378</name>
</gene>
<dbReference type="PANTHER" id="PTHR43462:SF2">
    <property type="entry name" value="THREONYL AND ALANYL TRNA SYNTHETASE SECOND ADDITIONAL DOMAIN-CONTAINING PROTEIN"/>
    <property type="match status" value="1"/>
</dbReference>
<evidence type="ECO:0000256" key="1">
    <source>
        <dbReference type="ARBA" id="ARBA00001947"/>
    </source>
</evidence>
<accession>A0A7S4N7U1</accession>
<dbReference type="GO" id="GO:0009507">
    <property type="term" value="C:chloroplast"/>
    <property type="evidence" value="ECO:0007669"/>
    <property type="project" value="UniProtKB-SubCell"/>
</dbReference>
<dbReference type="GO" id="GO:0043039">
    <property type="term" value="P:tRNA aminoacylation"/>
    <property type="evidence" value="ECO:0007669"/>
    <property type="project" value="InterPro"/>
</dbReference>
<sequence length="289" mass="31081">MTASTTSTEGGGKQRRTELKHLTYSGNFELKCTATVLACRLCSPSDEDATASAEQSVTKVEMNLDVTTMHPQGGGQPTDIGNIFSEGGAARAIIDRVSLDRETGVVTHHGRVESTTGGDLSENFSPGDSVSVAVDPSRRLVLSECHTAGHVVDSAMARCGKILPPTKGYHFLDGPYVEYKGSIPPEERGSLLTDLQAAFQDLVKDDIATTIETLSKDDAERVCNRLAKNFDFSEFGEEDVRVVTVAGWPCPCGGTHVKSTGQLIERGWSITGIKCKKGVVRVKYNLSKR</sequence>
<comment type="similarity">
    <text evidence="3">Belongs to the class-II aminoacyl-tRNA synthetase family. Alax-L subfamily.</text>
</comment>
<protein>
    <recommendedName>
        <fullName evidence="4">Threonyl/alanyl tRNA synthetase SAD domain-containing protein</fullName>
    </recommendedName>
</protein>
<feature type="domain" description="Threonyl/alanyl tRNA synthetase SAD" evidence="4">
    <location>
        <begin position="240"/>
        <end position="283"/>
    </location>
</feature>
<dbReference type="InterPro" id="IPR018163">
    <property type="entry name" value="Thr/Ala-tRNA-synth_IIc_edit"/>
</dbReference>
<dbReference type="Gene3D" id="3.30.980.10">
    <property type="entry name" value="Threonyl-trna Synthetase, Chain A, domain 2"/>
    <property type="match status" value="1"/>
</dbReference>
<comment type="subcellular location">
    <subcellularLocation>
        <location evidence="2">Plastid</location>
        <location evidence="2">Chloroplast</location>
    </subcellularLocation>
</comment>
<dbReference type="InterPro" id="IPR012947">
    <property type="entry name" value="tRNA_SAD"/>
</dbReference>
<dbReference type="Gene3D" id="2.40.30.130">
    <property type="match status" value="1"/>
</dbReference>
<dbReference type="AlphaFoldDB" id="A0A7S4N7U1"/>
<proteinExistence type="inferred from homology"/>
<evidence type="ECO:0000256" key="2">
    <source>
        <dbReference type="ARBA" id="ARBA00004229"/>
    </source>
</evidence>
<dbReference type="SUPFAM" id="SSF55186">
    <property type="entry name" value="ThrRS/AlaRS common domain"/>
    <property type="match status" value="1"/>
</dbReference>
<dbReference type="InterPro" id="IPR051335">
    <property type="entry name" value="Alanyl-tRNA_Editing_Enzymes"/>
</dbReference>
<evidence type="ECO:0000259" key="4">
    <source>
        <dbReference type="SMART" id="SM00863"/>
    </source>
</evidence>
<dbReference type="GO" id="GO:0005524">
    <property type="term" value="F:ATP binding"/>
    <property type="evidence" value="ECO:0007669"/>
    <property type="project" value="InterPro"/>
</dbReference>
<evidence type="ECO:0000313" key="5">
    <source>
        <dbReference type="EMBL" id="CAE2269944.1"/>
    </source>
</evidence>
<dbReference type="InterPro" id="IPR009000">
    <property type="entry name" value="Transl_B-barrel_sf"/>
</dbReference>